<dbReference type="Pfam" id="PF08818">
    <property type="entry name" value="DUF1801"/>
    <property type="match status" value="1"/>
</dbReference>
<evidence type="ECO:0000313" key="2">
    <source>
        <dbReference type="EMBL" id="MXO01561.1"/>
    </source>
</evidence>
<organism evidence="2 3">
    <name type="scientific">Shinella zoogloeoides</name>
    <name type="common">Crabtreella saccharophila</name>
    <dbReference type="NCBI Taxonomy" id="352475"/>
    <lineage>
        <taxon>Bacteria</taxon>
        <taxon>Pseudomonadati</taxon>
        <taxon>Pseudomonadota</taxon>
        <taxon>Alphaproteobacteria</taxon>
        <taxon>Hyphomicrobiales</taxon>
        <taxon>Rhizobiaceae</taxon>
        <taxon>Shinella</taxon>
    </lineage>
</organism>
<dbReference type="SUPFAM" id="SSF159888">
    <property type="entry name" value="YdhG-like"/>
    <property type="match status" value="1"/>
</dbReference>
<dbReference type="AlphaFoldDB" id="A0A6N8TFY4"/>
<dbReference type="EMBL" id="WUML01000012">
    <property type="protein sequence ID" value="MXO01561.1"/>
    <property type="molecule type" value="Genomic_DNA"/>
</dbReference>
<dbReference type="RefSeq" id="WP_160786930.1">
    <property type="nucleotide sequence ID" value="NZ_CP086610.1"/>
</dbReference>
<dbReference type="OrthoDB" id="7427882at2"/>
<evidence type="ECO:0000313" key="3">
    <source>
        <dbReference type="Proteomes" id="UP000440304"/>
    </source>
</evidence>
<accession>A0A6N8TFY4</accession>
<reference evidence="2 3" key="1">
    <citation type="submission" date="2019-12" db="EMBL/GenBank/DDBJ databases">
        <title>Shinella granuli gen. nov., sp. nov., and proposal of the reclassification of Zoogloea ramigera ATCC 19623 as Shinella zoogloeoides sp. nov.</title>
        <authorList>
            <person name="Gao J."/>
        </authorList>
    </citation>
    <scope>NUCLEOTIDE SEQUENCE [LARGE SCALE GENOMIC DNA]</scope>
    <source>
        <strain evidence="2 3">DSM 287</strain>
    </source>
</reference>
<comment type="caution">
    <text evidence="2">The sequence shown here is derived from an EMBL/GenBank/DDBJ whole genome shotgun (WGS) entry which is preliminary data.</text>
</comment>
<gene>
    <name evidence="2" type="ORF">GR156_14670</name>
</gene>
<proteinExistence type="predicted"/>
<protein>
    <submittedName>
        <fullName evidence="2">DUF1801 domain-containing protein</fullName>
    </submittedName>
</protein>
<evidence type="ECO:0000259" key="1">
    <source>
        <dbReference type="Pfam" id="PF08818"/>
    </source>
</evidence>
<sequence length="131" mass="14273">MMRKEKPAESPQAYVAALDGWRRAVVDALRAAVLAAGALEERIKWGHIVCFSNGPVLLIRAEAARVLFGFWRGKRLTGIEPRLKPGGKYELATMTFVEGDTVDRGLAEALVREAVRLNAAVGDPTKASAER</sequence>
<feature type="domain" description="YdhG-like" evidence="1">
    <location>
        <begin position="22"/>
        <end position="115"/>
    </location>
</feature>
<dbReference type="Proteomes" id="UP000440304">
    <property type="component" value="Unassembled WGS sequence"/>
</dbReference>
<name>A0A6N8TFY4_SHIZO</name>
<dbReference type="InterPro" id="IPR014922">
    <property type="entry name" value="YdhG-like"/>
</dbReference>